<accession>A0ABN9TDQ5</accession>
<reference evidence="5" key="1">
    <citation type="submission" date="2023-10" db="EMBL/GenBank/DDBJ databases">
        <authorList>
            <person name="Chen Y."/>
            <person name="Shah S."/>
            <person name="Dougan E. K."/>
            <person name="Thang M."/>
            <person name="Chan C."/>
        </authorList>
    </citation>
    <scope>NUCLEOTIDE SEQUENCE [LARGE SCALE GENOMIC DNA]</scope>
</reference>
<comment type="similarity">
    <text evidence="1">Belongs to the glycosyltransferase 34 family.</text>
</comment>
<keyword evidence="2" id="KW-0328">Glycosyltransferase</keyword>
<dbReference type="Gene3D" id="3.90.550.10">
    <property type="entry name" value="Spore Coat Polysaccharide Biosynthesis Protein SpsA, Chain A"/>
    <property type="match status" value="1"/>
</dbReference>
<keyword evidence="3" id="KW-0808">Transferase</keyword>
<dbReference type="InterPro" id="IPR029044">
    <property type="entry name" value="Nucleotide-diphossugar_trans"/>
</dbReference>
<keyword evidence="6" id="KW-1185">Reference proteome</keyword>
<dbReference type="EMBL" id="CAUYUJ010014615">
    <property type="protein sequence ID" value="CAK0843896.1"/>
    <property type="molecule type" value="Genomic_DNA"/>
</dbReference>
<protein>
    <submittedName>
        <fullName evidence="5">Uncharacterized protein</fullName>
    </submittedName>
</protein>
<feature type="compositionally biased region" description="Basic residues" evidence="4">
    <location>
        <begin position="1"/>
        <end position="18"/>
    </location>
</feature>
<evidence type="ECO:0000256" key="4">
    <source>
        <dbReference type="SAM" id="MobiDB-lite"/>
    </source>
</evidence>
<dbReference type="Proteomes" id="UP001189429">
    <property type="component" value="Unassembled WGS sequence"/>
</dbReference>
<comment type="caution">
    <text evidence="5">The sequence shown here is derived from an EMBL/GenBank/DDBJ whole genome shotgun (WGS) entry which is preliminary data.</text>
</comment>
<organism evidence="5 6">
    <name type="scientific">Prorocentrum cordatum</name>
    <dbReference type="NCBI Taxonomy" id="2364126"/>
    <lineage>
        <taxon>Eukaryota</taxon>
        <taxon>Sar</taxon>
        <taxon>Alveolata</taxon>
        <taxon>Dinophyceae</taxon>
        <taxon>Prorocentrales</taxon>
        <taxon>Prorocentraceae</taxon>
        <taxon>Prorocentrum</taxon>
    </lineage>
</organism>
<evidence type="ECO:0000256" key="2">
    <source>
        <dbReference type="ARBA" id="ARBA00022676"/>
    </source>
</evidence>
<dbReference type="PANTHER" id="PTHR31306">
    <property type="entry name" value="ALPHA-1,6-MANNOSYLTRANSFERASE MNN11-RELATED"/>
    <property type="match status" value="1"/>
</dbReference>
<dbReference type="InterPro" id="IPR008630">
    <property type="entry name" value="Glyco_trans_34"/>
</dbReference>
<proteinExistence type="inferred from homology"/>
<dbReference type="PANTHER" id="PTHR31306:SF4">
    <property type="entry name" value="ALPHA-1,2-GALACTOSYLTRANSFERASE"/>
    <property type="match status" value="1"/>
</dbReference>
<sequence>MGARAARARGPRARRKGATGRPASARPPRQEVPAARRAPPAVLARAAVLLHGLRAAAAQAEFTPESAPPGLQRWLGRDRCGDQRWTAFHAGLGEVAGLFNAREFAPALQRSAELLLPVVTDPHVAFDCATAVSSVLGVGAQCGDQLGLPRVAARLRQLGAIFGSFDYQMKGNEYIDQSPWPINWMENMEGILSSMAYLKQHELQVDPWRGAPTSAALSQKLGPGWRSTAQPLRIAIVSVCDYDPGVTPLARLSQINKEEYANMHGYVTIIHERAPVFSDPLSPLLTEPASHRPPAWSKVDAVLAALASGRYDWVMWMDCDPLRRHEVALEGVVAMAEAEHAASGEGPAAPGDLPDLQRLVGRWLEGPPEPLQGAALLGWFDDLLDEAAGAGGAPGAAEGGAANRTLGWGPWLLEERRAHVVASEDGLMLNTGVMLIRASVWSWRFFSKVRWMTFGVSPVTQHPWWEQAAMVYLLQLPLTLVAAASGRPEDLGPPAAARGHSRACALLSQRHLNAYPPLVASALQTHVAYDAGDFVVSFSGCKVYSSQEVCNQPPDHRQAHGLDVLRSDPVLRLWL</sequence>
<name>A0ABN9TDQ5_9DINO</name>
<evidence type="ECO:0000256" key="3">
    <source>
        <dbReference type="ARBA" id="ARBA00022679"/>
    </source>
</evidence>
<feature type="compositionally biased region" description="Low complexity" evidence="4">
    <location>
        <begin position="19"/>
        <end position="37"/>
    </location>
</feature>
<dbReference type="Pfam" id="PF05637">
    <property type="entry name" value="Glyco_transf_34"/>
    <property type="match status" value="1"/>
</dbReference>
<evidence type="ECO:0000313" key="6">
    <source>
        <dbReference type="Proteomes" id="UP001189429"/>
    </source>
</evidence>
<feature type="region of interest" description="Disordered" evidence="4">
    <location>
        <begin position="1"/>
        <end position="37"/>
    </location>
</feature>
<gene>
    <name evidence="5" type="ORF">PCOR1329_LOCUS38098</name>
</gene>
<evidence type="ECO:0000256" key="1">
    <source>
        <dbReference type="ARBA" id="ARBA00005664"/>
    </source>
</evidence>
<evidence type="ECO:0000313" key="5">
    <source>
        <dbReference type="EMBL" id="CAK0843896.1"/>
    </source>
</evidence>